<organism evidence="1 2">
    <name type="scientific">Dendrolimus kikuchii</name>
    <dbReference type="NCBI Taxonomy" id="765133"/>
    <lineage>
        <taxon>Eukaryota</taxon>
        <taxon>Metazoa</taxon>
        <taxon>Ecdysozoa</taxon>
        <taxon>Arthropoda</taxon>
        <taxon>Hexapoda</taxon>
        <taxon>Insecta</taxon>
        <taxon>Pterygota</taxon>
        <taxon>Neoptera</taxon>
        <taxon>Endopterygota</taxon>
        <taxon>Lepidoptera</taxon>
        <taxon>Glossata</taxon>
        <taxon>Ditrysia</taxon>
        <taxon>Bombycoidea</taxon>
        <taxon>Lasiocampidae</taxon>
        <taxon>Dendrolimus</taxon>
    </lineage>
</organism>
<dbReference type="EMBL" id="CM034398">
    <property type="protein sequence ID" value="KAJ0177320.1"/>
    <property type="molecule type" value="Genomic_DNA"/>
</dbReference>
<keyword evidence="2" id="KW-1185">Reference proteome</keyword>
<sequence length="50" mass="5561">MGHGLQASRRKDRDKYGPLRRTSGAPMAFVSQLKIGQEPRPADLQEEIAP</sequence>
<name>A0ACC1D0P8_9NEOP</name>
<comment type="caution">
    <text evidence="1">The sequence shown here is derived from an EMBL/GenBank/DDBJ whole genome shotgun (WGS) entry which is preliminary data.</text>
</comment>
<protein>
    <submittedName>
        <fullName evidence="1">Uncharacterized protein</fullName>
    </submittedName>
</protein>
<evidence type="ECO:0000313" key="2">
    <source>
        <dbReference type="Proteomes" id="UP000824533"/>
    </source>
</evidence>
<gene>
    <name evidence="1" type="ORF">K1T71_007329</name>
</gene>
<accession>A0ACC1D0P8</accession>
<dbReference type="Proteomes" id="UP000824533">
    <property type="component" value="Linkage Group LG12"/>
</dbReference>
<proteinExistence type="predicted"/>
<reference evidence="1 2" key="1">
    <citation type="journal article" date="2021" name="Front. Genet.">
        <title>Chromosome-Level Genome Assembly Reveals Significant Gene Expansion in the Toll and IMD Signaling Pathways of Dendrolimus kikuchii.</title>
        <authorList>
            <person name="Zhou J."/>
            <person name="Wu P."/>
            <person name="Xiong Z."/>
            <person name="Liu N."/>
            <person name="Zhao N."/>
            <person name="Ji M."/>
            <person name="Qiu Y."/>
            <person name="Yang B."/>
        </authorList>
    </citation>
    <scope>NUCLEOTIDE SEQUENCE [LARGE SCALE GENOMIC DNA]</scope>
    <source>
        <strain evidence="1">Ann1</strain>
    </source>
</reference>
<evidence type="ECO:0000313" key="1">
    <source>
        <dbReference type="EMBL" id="KAJ0177320.1"/>
    </source>
</evidence>